<evidence type="ECO:0000256" key="3">
    <source>
        <dbReference type="SAM" id="MobiDB-lite"/>
    </source>
</evidence>
<dbReference type="InterPro" id="IPR039005">
    <property type="entry name" value="CSPG_rpt"/>
</dbReference>
<dbReference type="PANTHER" id="PTHR24026">
    <property type="entry name" value="FAT ATYPICAL CADHERIN-RELATED"/>
    <property type="match status" value="1"/>
</dbReference>
<dbReference type="Pfam" id="PF05345">
    <property type="entry name" value="He_PIG"/>
    <property type="match status" value="3"/>
</dbReference>
<dbReference type="Pfam" id="PF17963">
    <property type="entry name" value="Big_9"/>
    <property type="match status" value="2"/>
</dbReference>
<proteinExistence type="predicted"/>
<feature type="compositionally biased region" description="Polar residues" evidence="3">
    <location>
        <begin position="2342"/>
        <end position="2364"/>
    </location>
</feature>
<dbReference type="Pfam" id="PF18483">
    <property type="entry name" value="Lectin_L-type_dom"/>
    <property type="match status" value="1"/>
</dbReference>
<evidence type="ECO:0000259" key="4">
    <source>
        <dbReference type="PROSITE" id="PS50268"/>
    </source>
</evidence>
<evidence type="ECO:0000313" key="6">
    <source>
        <dbReference type="Proteomes" id="UP000253919"/>
    </source>
</evidence>
<dbReference type="InterPro" id="IPR026444">
    <property type="entry name" value="Secre_tail"/>
</dbReference>
<dbReference type="SUPFAM" id="SSF49313">
    <property type="entry name" value="Cadherin-like"/>
    <property type="match status" value="4"/>
</dbReference>
<dbReference type="RefSeq" id="WP_115372516.1">
    <property type="nucleotide sequence ID" value="NZ_QASA01000001.1"/>
</dbReference>
<dbReference type="GO" id="GO:0007156">
    <property type="term" value="P:homophilic cell adhesion via plasma membrane adhesion molecules"/>
    <property type="evidence" value="ECO:0007669"/>
    <property type="project" value="InterPro"/>
</dbReference>
<evidence type="ECO:0000313" key="5">
    <source>
        <dbReference type="EMBL" id="RDC63171.1"/>
    </source>
</evidence>
<dbReference type="Pfam" id="PF18962">
    <property type="entry name" value="Por_Secre_tail"/>
    <property type="match status" value="1"/>
</dbReference>
<dbReference type="InterPro" id="IPR028974">
    <property type="entry name" value="TSP_type-3_rpt"/>
</dbReference>
<dbReference type="PROSITE" id="PS51854">
    <property type="entry name" value="CSPG"/>
    <property type="match status" value="1"/>
</dbReference>
<protein>
    <submittedName>
        <fullName evidence="5">Serralysin</fullName>
        <ecNumber evidence="5">3.4.24.40</ecNumber>
    </submittedName>
</protein>
<reference evidence="5 6" key="1">
    <citation type="submission" date="2018-04" db="EMBL/GenBank/DDBJ databases">
        <title>Adhaeribacter sp. HMF7616 genome sequencing and assembly.</title>
        <authorList>
            <person name="Kang H."/>
            <person name="Kang J."/>
            <person name="Cha I."/>
            <person name="Kim H."/>
            <person name="Joh K."/>
        </authorList>
    </citation>
    <scope>NUCLEOTIDE SEQUENCE [LARGE SCALE GENOMIC DNA]</scope>
    <source>
        <strain evidence="5 6">HMF7616</strain>
    </source>
</reference>
<keyword evidence="2" id="KW-0472">Membrane</keyword>
<dbReference type="Gene3D" id="2.60.40.60">
    <property type="entry name" value="Cadherins"/>
    <property type="match status" value="4"/>
</dbReference>
<feature type="domain" description="Cadherin" evidence="4">
    <location>
        <begin position="594"/>
        <end position="697"/>
    </location>
</feature>
<dbReference type="InterPro" id="IPR013320">
    <property type="entry name" value="ConA-like_dom_sf"/>
</dbReference>
<dbReference type="Proteomes" id="UP000253919">
    <property type="component" value="Unassembled WGS sequence"/>
</dbReference>
<dbReference type="OrthoDB" id="1443240at2"/>
<keyword evidence="6" id="KW-1185">Reference proteome</keyword>
<dbReference type="EMBL" id="QASA01000001">
    <property type="protein sequence ID" value="RDC63171.1"/>
    <property type="molecule type" value="Genomic_DNA"/>
</dbReference>
<gene>
    <name evidence="5" type="ORF">AHMF7616_01772</name>
</gene>
<evidence type="ECO:0000256" key="1">
    <source>
        <dbReference type="ARBA" id="ARBA00022692"/>
    </source>
</evidence>
<dbReference type="EC" id="3.4.24.40" evidence="5"/>
<comment type="caution">
    <text evidence="5">The sequence shown here is derived from an EMBL/GenBank/DDBJ whole genome shotgun (WGS) entry which is preliminary data.</text>
</comment>
<name>A0A369QE30_9BACT</name>
<keyword evidence="2" id="KW-1133">Transmembrane helix</keyword>
<feature type="region of interest" description="Disordered" evidence="3">
    <location>
        <begin position="2324"/>
        <end position="2369"/>
    </location>
</feature>
<dbReference type="GO" id="GO:0005975">
    <property type="term" value="P:carbohydrate metabolic process"/>
    <property type="evidence" value="ECO:0007669"/>
    <property type="project" value="UniProtKB-ARBA"/>
</dbReference>
<dbReference type="PROSITE" id="PS50268">
    <property type="entry name" value="CADHERIN_2"/>
    <property type="match status" value="4"/>
</dbReference>
<dbReference type="GO" id="GO:0005509">
    <property type="term" value="F:calcium ion binding"/>
    <property type="evidence" value="ECO:0007669"/>
    <property type="project" value="InterPro"/>
</dbReference>
<dbReference type="PROSITE" id="PS00018">
    <property type="entry name" value="EF_HAND_1"/>
    <property type="match status" value="1"/>
</dbReference>
<dbReference type="PANTHER" id="PTHR24026:SF126">
    <property type="entry name" value="PROTOCADHERIN FAT 4"/>
    <property type="match status" value="1"/>
</dbReference>
<dbReference type="Gene3D" id="2.60.40.10">
    <property type="entry name" value="Immunoglobulins"/>
    <property type="match status" value="3"/>
</dbReference>
<feature type="domain" description="Cadherin" evidence="4">
    <location>
        <begin position="692"/>
        <end position="794"/>
    </location>
</feature>
<dbReference type="GO" id="GO:0005886">
    <property type="term" value="C:plasma membrane"/>
    <property type="evidence" value="ECO:0007669"/>
    <property type="project" value="UniProtKB-SubCell"/>
</dbReference>
<dbReference type="Gene3D" id="4.10.1080.10">
    <property type="entry name" value="TSP type-3 repeat"/>
    <property type="match status" value="1"/>
</dbReference>
<dbReference type="Pfam" id="PF00028">
    <property type="entry name" value="Cadherin"/>
    <property type="match status" value="2"/>
</dbReference>
<dbReference type="NCBIfam" id="TIGR04183">
    <property type="entry name" value="Por_Secre_tail"/>
    <property type="match status" value="1"/>
</dbReference>
<dbReference type="SMART" id="SM00112">
    <property type="entry name" value="CA"/>
    <property type="match status" value="4"/>
</dbReference>
<sequence length="2763" mass="286679">MAPNCVPTAIDVTGDNLYNTDPATTIRSLIGYETDGAIASYTITSLPNTNQGILYLANGTTAVTLNQVLNQAQASTLKFDPAAGFTGTALFTYTVTDNSGAFDASPATYSLTILINNPPVATDVTNATTLANTAAATAISALAATDADGTIASYTISTIPTAAQGILALGGTAVTAGQIITPAQATTLTFDPAATFTGIASFTFTAADNRGTTDDTPALYRIPVNAAPLASDVITSTANETITTNINALSATDTDGTIASFTIVSLPNAGTLLVNGIAATIGQVITPTQATQLSYTAPTINGNGAGQNNTFTYRATDNNSVISNTATYTIPVSNTDRGNNPTTLPPTATNITTAPLLNSLAATNIASLSATGGTITTYQILASSLPTAAQGVLYGGTMMPIMSFILTGGYYTLTAAQAASLQFDPAPGYFGTATFSYRASNNNGVTYSTNTATYSIPIDAAPAVSNTTTPPVANNATQKPITSLSATDADGTIVNFKIASLPTSGTLYINGVAVTAANLANTYSATANQLTGLTYQPNTTTATTVTFTFTTNDNDGYVSNTGTYSIPVQVNAAPDITSNGGNATAVVSFTENSTAVITTVIATNDNSATGGTTLTYSISGGDDQTKFIINSTTGALTFLSSPNFELPTDVGANNGYEVIVRVTDNGTGNLYDEQAITVNVINVNEAPTTPTDNNPAINTIAENATNGTTVGITAQATDPDAPTTLTYSLSDNAGGRFTINPTSGVVTVADGTLLNFENATSHNITVRVTDNGTPTAFTEQIFTIAVTDVNEPLVQVVNATLTVAEGATGLINNTLLEFTDPELATVTYTITTAVNNGTLFRDTDGDNIIDAGEDFALYSTFTQANINSGLIKYAHNGNEPSTTSFGFSVSDGTNTLINRTFNINVTPVNDPPTTPIDFNATANTIAENATAGTLVNITARSTDPDAGATITYAFAAGGNPGNRFAIDATTGVVTVATGAVINYETDQNFTITVFASDGTINSANQSFLINVLDVNEPPIFTTPAALSVAENNTAVTTLAATDPENNSITYTITGGADAGKFNLTSAGVLTFLTAPDFEGPTDVGNDNTYVVTVRATDTGTPAGFTDRTITLTVTNQNEAPVVTDYTNATLLNTAGPTGLGLPTVTDPENNFQSFRFPTIPNTATQGTLIVNGNPAVANQDYILATFPTITFTPLVSNTADVIFTFTLTDNGGLTSNTGTFTIPINGEPVAQNVTNAAILNTVANVSLNTGLAANDDGTIAKFRLTSLPTSGTLLYNGVALTTTGTEYDWVNRNLLTYTPAAGFSGNATFQYTVRDNEGALDASAATYTIPVTDNPRPVTIAVATVTMPSTNGPTDITDFSGTDTAPGSVAKYIIKSISGTAAQGTLLLNTTALTTGSEVLATDVANVRFDPVDGASGSYIFTFTAVDNQGAEDLTPENYTIAITNNVRPTTDDKNATVPSTADAVTIVPFTGADTSPGTVTKFVIKSITGTLAQGTLYLGTTALAVNSEVLLGDVNNLKFDPANGSSGTFSFTYTAVDNQNAEDLTPATYNIAIIADNAAVYSSPNTYNKDALALNSVLATVTDTDGALTSATLAAGFTLPAGTSLNALTGAVTVSNAANVVAGTYTFSVNTVDIKGGKSTVPVTITIVNDNAEAVYSTPNTFNKDALATGSTIATVSDADGALTSAIVAGTALPTWMSLDAVTGAITVNNGAAVVAGTYTTTINTVDNKGGRSTPTVSITIINDNAEAVYSTPNIFNKDALVTTSTLATVSDADGALTSAIVAGTALPTWMSLNATTGAITVNNAAAVVAGTYTTNVNTVDNKGGRSTPTVSITINNDIEAVYSSTATNTYNKDALALNSVLATVSDLDGAITSAVVSGTALPTWMSLNASTGTITVNNAASVVAGTYTTNVNTVDNKNGKSTVPVTIVINNDVEAVYSTTNIYSRFAITNGTPVATVSDTDGAITSATRTGTALPVFLTLNTNGTITVNSNPVADGTYATTVNTIDAKGGTSTNIPVSITINSDLYQPNNDAFKVADNCYQLTPDEGTKRGEVWRVTPINFANSFEVSFNAYLGDKDGGADGMAFGFQRTTNPLFASGQTGEGLGFGDGAARTGGIKPSVAIEFDTYQNTFTGSAAIEPAYDHISIFKNGDERDPVTTIQGTKAVQMSSTNVNVEDNVSHPVRIIWKKSTNTLYVYFNNVLRASYSEDFVNTVFGGNPTVYFGFTASTGGSTNRHEVCEITFTIMDEDGDGIADSEDLDDDNDGIPDILESGGFDPSGDDDNDGILNYKDPTFPNGNFNNTTGVNRLFDKDNDGIINAFDLDSDGDGITDVVEQAPNGLEPSSNYSSSSGRLTSPVGSNGIPSSSTTTTAASLNDFDGDGLYNFLDIDADNDGLRDYLEAQATPSPAVRTPSGIDTDKDGIDNTYDATCGCGSNGTPLYPVVSGVLNPRPDYLDENSDDDLYGDAIEAFDNNSDPSKVIGYSLLDLKDLADKFKAAATTAGNLTAAGYYDNTADSDSDGIPNWLEDADNDKRLNHVDFGSGFYHDSDNDGWIDLFDQDSYGTMPTVNYAFRSNATQIPLPAELILFAAKLQKDGTLLNWETASETNNAYYEVERSSDGVTFESIGRVKGAGTTSQLSRYTFLDKQPYNGTTYYRLKMVNVKGNYRHSGVIAVKRAFVSRPQLKAYPNPTTGEFSLDVTALVAEDVQITITDITGQVIQTKKIPASVGVNSVSLNITDLRTATYLIIVRGSNIYLVDRIVKF</sequence>
<keyword evidence="5" id="KW-0378">Hydrolase</keyword>
<dbReference type="Pfam" id="PF16184">
    <property type="entry name" value="Cadherin_3"/>
    <property type="match status" value="1"/>
</dbReference>
<keyword evidence="1" id="KW-0812">Transmembrane</keyword>
<feature type="domain" description="Cadherin" evidence="4">
    <location>
        <begin position="924"/>
        <end position="1020"/>
    </location>
</feature>
<dbReference type="InterPro" id="IPR056573">
    <property type="entry name" value="Lectin_L-type_dom"/>
</dbReference>
<dbReference type="SUPFAM" id="SSF49899">
    <property type="entry name" value="Concanavalin A-like lectins/glucanases"/>
    <property type="match status" value="1"/>
</dbReference>
<evidence type="ECO:0000256" key="2">
    <source>
        <dbReference type="ARBA" id="ARBA00022989"/>
    </source>
</evidence>
<accession>A0A369QE30</accession>
<dbReference type="InterPro" id="IPR015919">
    <property type="entry name" value="Cadherin-like_sf"/>
</dbReference>
<dbReference type="CDD" id="cd11304">
    <property type="entry name" value="Cadherin_repeat"/>
    <property type="match status" value="4"/>
</dbReference>
<dbReference type="InterPro" id="IPR018247">
    <property type="entry name" value="EF_Hand_1_Ca_BS"/>
</dbReference>
<dbReference type="CDD" id="cd01951">
    <property type="entry name" value="lectin_L-type"/>
    <property type="match status" value="1"/>
</dbReference>
<feature type="region of interest" description="Disordered" evidence="3">
    <location>
        <begin position="2252"/>
        <end position="2286"/>
    </location>
</feature>
<dbReference type="GO" id="GO:0004553">
    <property type="term" value="F:hydrolase activity, hydrolyzing O-glycosyl compounds"/>
    <property type="evidence" value="ECO:0007669"/>
    <property type="project" value="UniProtKB-ARBA"/>
</dbReference>
<feature type="domain" description="Cadherin" evidence="4">
    <location>
        <begin position="1020"/>
        <end position="1122"/>
    </location>
</feature>
<dbReference type="InterPro" id="IPR013783">
    <property type="entry name" value="Ig-like_fold"/>
</dbReference>
<feature type="compositionally biased region" description="Acidic residues" evidence="3">
    <location>
        <begin position="2252"/>
        <end position="2266"/>
    </location>
</feature>
<organism evidence="5 6">
    <name type="scientific">Adhaeribacter pallidiroseus</name>
    <dbReference type="NCBI Taxonomy" id="2072847"/>
    <lineage>
        <taxon>Bacteria</taxon>
        <taxon>Pseudomonadati</taxon>
        <taxon>Bacteroidota</taxon>
        <taxon>Cytophagia</taxon>
        <taxon>Cytophagales</taxon>
        <taxon>Hymenobacteraceae</taxon>
        <taxon>Adhaeribacter</taxon>
    </lineage>
</organism>
<dbReference type="InterPro" id="IPR002126">
    <property type="entry name" value="Cadherin-like_dom"/>
</dbReference>
<dbReference type="Gene3D" id="2.60.120.200">
    <property type="match status" value="1"/>
</dbReference>
<dbReference type="SUPFAM" id="SSF103647">
    <property type="entry name" value="TSP type-3 repeat"/>
    <property type="match status" value="1"/>
</dbReference>
<dbReference type="Gene3D" id="2.60.40.2810">
    <property type="match status" value="1"/>
</dbReference>